<dbReference type="InterPro" id="IPR010982">
    <property type="entry name" value="Lambda_DNA-bd_dom_sf"/>
</dbReference>
<keyword evidence="3" id="KW-1185">Reference proteome</keyword>
<sequence>MSEIKYPYYVRLPRYIGPAIKDARKKKNWTQKDLADYTATSVKFVSNVEQGKSTVQLDKVLDLIRTVGLRVYLTEGDIDK</sequence>
<proteinExistence type="predicted"/>
<dbReference type="AlphaFoldDB" id="A0A1M5YGE0"/>
<dbReference type="EMBL" id="FQXS01000036">
    <property type="protein sequence ID" value="SHI10969.1"/>
    <property type="molecule type" value="Genomic_DNA"/>
</dbReference>
<evidence type="ECO:0000313" key="2">
    <source>
        <dbReference type="EMBL" id="SHI10969.1"/>
    </source>
</evidence>
<dbReference type="GO" id="GO:0003677">
    <property type="term" value="F:DNA binding"/>
    <property type="evidence" value="ECO:0007669"/>
    <property type="project" value="InterPro"/>
</dbReference>
<evidence type="ECO:0000313" key="3">
    <source>
        <dbReference type="Proteomes" id="UP000184139"/>
    </source>
</evidence>
<dbReference type="RefSeq" id="WP_073378934.1">
    <property type="nucleotide sequence ID" value="NZ_FQXS01000036.1"/>
</dbReference>
<reference evidence="2 3" key="1">
    <citation type="submission" date="2016-11" db="EMBL/GenBank/DDBJ databases">
        <authorList>
            <person name="Jaros S."/>
            <person name="Januszkiewicz K."/>
            <person name="Wedrychowicz H."/>
        </authorList>
    </citation>
    <scope>NUCLEOTIDE SEQUENCE [LARGE SCALE GENOMIC DNA]</scope>
    <source>
        <strain evidence="2 3">DSM 9705</strain>
    </source>
</reference>
<dbReference type="Proteomes" id="UP000184139">
    <property type="component" value="Unassembled WGS sequence"/>
</dbReference>
<dbReference type="InterPro" id="IPR001387">
    <property type="entry name" value="Cro/C1-type_HTH"/>
</dbReference>
<protein>
    <submittedName>
        <fullName evidence="2">Transcriptional regulator, y4mF family</fullName>
    </submittedName>
</protein>
<dbReference type="SUPFAM" id="SSF47413">
    <property type="entry name" value="lambda repressor-like DNA-binding domains"/>
    <property type="match status" value="1"/>
</dbReference>
<feature type="domain" description="HTH cro/C1-type" evidence="1">
    <location>
        <begin position="20"/>
        <end position="73"/>
    </location>
</feature>
<name>A0A1M5YGE0_9BACT</name>
<dbReference type="STRING" id="1121409.SAMN02745124_03992"/>
<organism evidence="2 3">
    <name type="scientific">Desulfofustis glycolicus DSM 9705</name>
    <dbReference type="NCBI Taxonomy" id="1121409"/>
    <lineage>
        <taxon>Bacteria</taxon>
        <taxon>Pseudomonadati</taxon>
        <taxon>Thermodesulfobacteriota</taxon>
        <taxon>Desulfobulbia</taxon>
        <taxon>Desulfobulbales</taxon>
        <taxon>Desulfocapsaceae</taxon>
        <taxon>Desulfofustis</taxon>
    </lineage>
</organism>
<dbReference type="CDD" id="cd00093">
    <property type="entry name" value="HTH_XRE"/>
    <property type="match status" value="1"/>
</dbReference>
<dbReference type="OrthoDB" id="5422754at2"/>
<dbReference type="Gene3D" id="1.10.260.40">
    <property type="entry name" value="lambda repressor-like DNA-binding domains"/>
    <property type="match status" value="1"/>
</dbReference>
<evidence type="ECO:0000259" key="1">
    <source>
        <dbReference type="PROSITE" id="PS50943"/>
    </source>
</evidence>
<dbReference type="SMART" id="SM00530">
    <property type="entry name" value="HTH_XRE"/>
    <property type="match status" value="1"/>
</dbReference>
<dbReference type="PROSITE" id="PS50943">
    <property type="entry name" value="HTH_CROC1"/>
    <property type="match status" value="1"/>
</dbReference>
<accession>A0A1M5YGE0</accession>
<dbReference type="Pfam" id="PF01381">
    <property type="entry name" value="HTH_3"/>
    <property type="match status" value="1"/>
</dbReference>
<gene>
    <name evidence="2" type="ORF">SAMN02745124_03992</name>
</gene>